<dbReference type="EMBL" id="JBHSOZ010000002">
    <property type="protein sequence ID" value="MFC5711303.1"/>
    <property type="molecule type" value="Genomic_DNA"/>
</dbReference>
<feature type="domain" description="PDZ" evidence="2">
    <location>
        <begin position="323"/>
        <end position="356"/>
    </location>
</feature>
<reference evidence="4" key="1">
    <citation type="journal article" date="2019" name="Int. J. Syst. Evol. Microbiol.">
        <title>The Global Catalogue of Microorganisms (GCM) 10K type strain sequencing project: providing services to taxonomists for standard genome sequencing and annotation.</title>
        <authorList>
            <consortium name="The Broad Institute Genomics Platform"/>
            <consortium name="The Broad Institute Genome Sequencing Center for Infectious Disease"/>
            <person name="Wu L."/>
            <person name="Ma J."/>
        </authorList>
    </citation>
    <scope>NUCLEOTIDE SEQUENCE [LARGE SCALE GENOMIC DNA]</scope>
    <source>
        <strain evidence="4">CECT 7184</strain>
    </source>
</reference>
<keyword evidence="4" id="KW-1185">Reference proteome</keyword>
<feature type="transmembrane region" description="Helical" evidence="1">
    <location>
        <begin position="160"/>
        <end position="178"/>
    </location>
</feature>
<sequence length="413" mass="45086">MQPTYTQAARHRKGASFMGAIGWELLIAIGRFFAHPLTYIFLIAMILLGYRRVKKERADFHTRVQDTLDDLLTPMVPGLLAGAAVSIVILLAGASVPWSFLLLVGLLYVVFLLTGRAWLLSPSYVLGLAVLIAYFIPSQLETGNMTVDGWLQTLAEANLMHAVLLLALFMLAEGILILKNGQKHTSPLLKKSTRGKWIGAHKLQRLWFVPLFVFVPGGEIEGLGWWPVLPIGDGGLALWLVPMAIGTSFTIYHTLPWKAASLHGQRVIGAGILALAGAVAAYFYPVFVLVTAIVAIVLRIAASIVGKIQEDSNPPFFTMQTKGVKVLGVIPGSPAEKMELKPGEIIMRVNGIPVNGEKDFYKALQRNSAYCKLDVADLNGEIRFAQSTVFHGAHHHVGVLLVKRKEAPEEETG</sequence>
<evidence type="ECO:0000259" key="2">
    <source>
        <dbReference type="PROSITE" id="PS50106"/>
    </source>
</evidence>
<feature type="transmembrane region" description="Helical" evidence="1">
    <location>
        <begin position="25"/>
        <end position="50"/>
    </location>
</feature>
<gene>
    <name evidence="3" type="ORF">ACFPU1_00760</name>
</gene>
<name>A0ABW0YFV0_9BACI</name>
<dbReference type="InterPro" id="IPR036034">
    <property type="entry name" value="PDZ_sf"/>
</dbReference>
<dbReference type="PROSITE" id="PS50106">
    <property type="entry name" value="PDZ"/>
    <property type="match status" value="1"/>
</dbReference>
<dbReference type="Pfam" id="PF17820">
    <property type="entry name" value="PDZ_6"/>
    <property type="match status" value="1"/>
</dbReference>
<proteinExistence type="predicted"/>
<dbReference type="SMART" id="SM00228">
    <property type="entry name" value="PDZ"/>
    <property type="match status" value="1"/>
</dbReference>
<accession>A0ABW0YFV0</accession>
<keyword evidence="1" id="KW-1133">Transmembrane helix</keyword>
<keyword evidence="1" id="KW-0812">Transmembrane</keyword>
<feature type="transmembrane region" description="Helical" evidence="1">
    <location>
        <begin position="124"/>
        <end position="140"/>
    </location>
</feature>
<feature type="transmembrane region" description="Helical" evidence="1">
    <location>
        <begin position="236"/>
        <end position="255"/>
    </location>
</feature>
<dbReference type="SUPFAM" id="SSF50156">
    <property type="entry name" value="PDZ domain-like"/>
    <property type="match status" value="1"/>
</dbReference>
<protein>
    <submittedName>
        <fullName evidence="3">PDZ domain-containing protein</fullName>
    </submittedName>
</protein>
<feature type="transmembrane region" description="Helical" evidence="1">
    <location>
        <begin position="98"/>
        <end position="119"/>
    </location>
</feature>
<feature type="transmembrane region" description="Helical" evidence="1">
    <location>
        <begin position="267"/>
        <end position="298"/>
    </location>
</feature>
<evidence type="ECO:0000256" key="1">
    <source>
        <dbReference type="SAM" id="Phobius"/>
    </source>
</evidence>
<comment type="caution">
    <text evidence="3">The sequence shown here is derived from an EMBL/GenBank/DDBJ whole genome shotgun (WGS) entry which is preliminary data.</text>
</comment>
<evidence type="ECO:0000313" key="4">
    <source>
        <dbReference type="Proteomes" id="UP001596142"/>
    </source>
</evidence>
<dbReference type="InterPro" id="IPR001478">
    <property type="entry name" value="PDZ"/>
</dbReference>
<organism evidence="3 4">
    <name type="scientific">Thalassorhabdus alkalitolerans</name>
    <dbReference type="NCBI Taxonomy" id="2282697"/>
    <lineage>
        <taxon>Bacteria</taxon>
        <taxon>Bacillati</taxon>
        <taxon>Bacillota</taxon>
        <taxon>Bacilli</taxon>
        <taxon>Bacillales</taxon>
        <taxon>Bacillaceae</taxon>
        <taxon>Thalassorhabdus</taxon>
    </lineage>
</organism>
<feature type="transmembrane region" description="Helical" evidence="1">
    <location>
        <begin position="71"/>
        <end position="92"/>
    </location>
</feature>
<dbReference type="Gene3D" id="2.30.42.10">
    <property type="match status" value="1"/>
</dbReference>
<evidence type="ECO:0000313" key="3">
    <source>
        <dbReference type="EMBL" id="MFC5711303.1"/>
    </source>
</evidence>
<keyword evidence="1" id="KW-0472">Membrane</keyword>
<dbReference type="InterPro" id="IPR041489">
    <property type="entry name" value="PDZ_6"/>
</dbReference>
<dbReference type="Proteomes" id="UP001596142">
    <property type="component" value="Unassembled WGS sequence"/>
</dbReference>